<organism evidence="2 3">
    <name type="scientific">Bariatricus massiliensis</name>
    <dbReference type="NCBI Taxonomy" id="1745713"/>
    <lineage>
        <taxon>Bacteria</taxon>
        <taxon>Bacillati</taxon>
        <taxon>Bacillota</taxon>
        <taxon>Clostridia</taxon>
        <taxon>Lachnospirales</taxon>
        <taxon>Lachnospiraceae</taxon>
        <taxon>Bariatricus</taxon>
    </lineage>
</organism>
<dbReference type="EMBL" id="JAJCIS010000006">
    <property type="protein sequence ID" value="MCB7387861.1"/>
    <property type="molecule type" value="Genomic_DNA"/>
</dbReference>
<feature type="domain" description="ADP ribosyltransferase" evidence="1">
    <location>
        <begin position="456"/>
        <end position="651"/>
    </location>
</feature>
<dbReference type="InterPro" id="IPR009319">
    <property type="entry name" value="Phage_A118_VSP1"/>
</dbReference>
<dbReference type="Pfam" id="PF03496">
    <property type="entry name" value="ADPrib_exo_Tox"/>
    <property type="match status" value="1"/>
</dbReference>
<evidence type="ECO:0000313" key="2">
    <source>
        <dbReference type="EMBL" id="MCB7387861.1"/>
    </source>
</evidence>
<dbReference type="RefSeq" id="WP_227183601.1">
    <property type="nucleotide sequence ID" value="NZ_JAJCIQ010000007.1"/>
</dbReference>
<proteinExistence type="predicted"/>
<dbReference type="Gene3D" id="3.90.176.10">
    <property type="entry name" value="Toxin ADP-ribosyltransferase, Chain A, domain 1"/>
    <property type="match status" value="1"/>
</dbReference>
<evidence type="ECO:0000313" key="3">
    <source>
        <dbReference type="Proteomes" id="UP001299546"/>
    </source>
</evidence>
<accession>A0ABS8DHF1</accession>
<dbReference type="Proteomes" id="UP001299546">
    <property type="component" value="Unassembled WGS sequence"/>
</dbReference>
<dbReference type="PROSITE" id="PS51996">
    <property type="entry name" value="TR_MART"/>
    <property type="match status" value="1"/>
</dbReference>
<sequence>MNLLENQQAAERIDSVYIDLESSLMQNIVRHLKGYEQPIASDKWQLQKLAEIGKLNQENIKPISQMAGISQTAAERMLQDMAEEAINAIDPGLQYLAKRNLAGEAVAASKSRNVEQAVKAMNRQAKDVLNKSNTTMLYKAQEAYKGLVNSIVKTAEEIADKQSFIDLLNKHATAATIGTESRQQAMRKCIREFSEKGIPAFVDKKGRNWTPEAYVNMAMRNTAKNTADEVQTARCRDAGVNLIAIDSHSGARPKCAKDQGKIFSLDNTSGYTEDVNGKKIKYYPWSSSSYGAPDGILGINCGHHKRPFVPGVNIQRYFPTEDMDANNALYKETQVQRALERDVRKQKRECMLYDELGDEEAFEKAAVKLKQEEARLKNYVDGKEHLHRRKDREQVVGFDKGTSARAVSVNKGVQKKYAKQHLNSVSLQDTAKQGIIKAERFESRKFADKLLRPETEKLWPKLTPLEKDSAFRYTEGSGRFNRPLRGYDGSWDNFVGIGKVSLDNEGAEKYIRGLKDAINKSELPKDMWLFRGSDVQSLAGLLGIDKSKIVPSNISAINRKFAGMPITDQAFFSTGVSADSGFRDKISYEILAPKGTKGIYAEPFSAFGNTNTWGEWDGKEKGVSVGTEAEFILQAGTSFVIKEIKEVSGKVTVVMEVIR</sequence>
<evidence type="ECO:0000259" key="1">
    <source>
        <dbReference type="Pfam" id="PF03496"/>
    </source>
</evidence>
<dbReference type="Pfam" id="PF06152">
    <property type="entry name" value="Phage_min_cap2"/>
    <property type="match status" value="1"/>
</dbReference>
<dbReference type="InterPro" id="IPR003540">
    <property type="entry name" value="ADP-ribosyltransferase"/>
</dbReference>
<name>A0ABS8DHF1_9FIRM</name>
<comment type="caution">
    <text evidence="2">The sequence shown here is derived from an EMBL/GenBank/DDBJ whole genome shotgun (WGS) entry which is preliminary data.</text>
</comment>
<dbReference type="SUPFAM" id="SSF56399">
    <property type="entry name" value="ADP-ribosylation"/>
    <property type="match status" value="1"/>
</dbReference>
<keyword evidence="3" id="KW-1185">Reference proteome</keyword>
<protein>
    <recommendedName>
        <fullName evidence="1">ADP ribosyltransferase domain-containing protein</fullName>
    </recommendedName>
</protein>
<reference evidence="2 3" key="1">
    <citation type="submission" date="2021-10" db="EMBL/GenBank/DDBJ databases">
        <title>Collection of gut derived symbiotic bacterial strains cultured from healthy donors.</title>
        <authorList>
            <person name="Lin H."/>
            <person name="Littmann E."/>
            <person name="Kohout C."/>
            <person name="Pamer E.G."/>
        </authorList>
    </citation>
    <scope>NUCLEOTIDE SEQUENCE [LARGE SCALE GENOMIC DNA]</scope>
    <source>
        <strain evidence="2 3">DFI.1.165</strain>
    </source>
</reference>
<gene>
    <name evidence="2" type="ORF">LIZ65_11225</name>
</gene>